<dbReference type="OrthoDB" id="7250553at2"/>
<gene>
    <name evidence="2" type="ORF">F0Q34_04965</name>
</gene>
<dbReference type="InterPro" id="IPR006311">
    <property type="entry name" value="TAT_signal"/>
</dbReference>
<dbReference type="SUPFAM" id="SSF53850">
    <property type="entry name" value="Periplasmic binding protein-like II"/>
    <property type="match status" value="1"/>
</dbReference>
<dbReference type="Pfam" id="PF03401">
    <property type="entry name" value="TctC"/>
    <property type="match status" value="1"/>
</dbReference>
<organism evidence="2 3">
    <name type="scientific">Teichococcus oryzae</name>
    <dbReference type="NCBI Taxonomy" id="1608942"/>
    <lineage>
        <taxon>Bacteria</taxon>
        <taxon>Pseudomonadati</taxon>
        <taxon>Pseudomonadota</taxon>
        <taxon>Alphaproteobacteria</taxon>
        <taxon>Acetobacterales</taxon>
        <taxon>Roseomonadaceae</taxon>
        <taxon>Roseomonas</taxon>
    </lineage>
</organism>
<dbReference type="InterPro" id="IPR005064">
    <property type="entry name" value="BUG"/>
</dbReference>
<protein>
    <submittedName>
        <fullName evidence="2">Tripartite tricarboxylate transporter substrate binding protein</fullName>
    </submittedName>
</protein>
<comment type="similarity">
    <text evidence="1">Belongs to the UPF0065 (bug) family.</text>
</comment>
<dbReference type="RefSeq" id="WP_149810981.1">
    <property type="nucleotide sequence ID" value="NZ_VUKA01000001.1"/>
</dbReference>
<evidence type="ECO:0000256" key="1">
    <source>
        <dbReference type="ARBA" id="ARBA00006987"/>
    </source>
</evidence>
<accession>A0A5B2TKK6</accession>
<dbReference type="CDD" id="cd07012">
    <property type="entry name" value="PBP2_Bug_TTT"/>
    <property type="match status" value="1"/>
</dbReference>
<dbReference type="Proteomes" id="UP000322110">
    <property type="component" value="Unassembled WGS sequence"/>
</dbReference>
<evidence type="ECO:0000313" key="2">
    <source>
        <dbReference type="EMBL" id="KAA2215027.1"/>
    </source>
</evidence>
<dbReference type="PIRSF" id="PIRSF017082">
    <property type="entry name" value="YflP"/>
    <property type="match status" value="1"/>
</dbReference>
<dbReference type="Gene3D" id="3.40.190.10">
    <property type="entry name" value="Periplasmic binding protein-like II"/>
    <property type="match status" value="1"/>
</dbReference>
<dbReference type="Gene3D" id="3.40.190.150">
    <property type="entry name" value="Bordetella uptake gene, domain 1"/>
    <property type="match status" value="1"/>
</dbReference>
<dbReference type="AlphaFoldDB" id="A0A5B2TKK6"/>
<dbReference type="EMBL" id="VUKA01000001">
    <property type="protein sequence ID" value="KAA2215027.1"/>
    <property type="molecule type" value="Genomic_DNA"/>
</dbReference>
<evidence type="ECO:0000313" key="3">
    <source>
        <dbReference type="Proteomes" id="UP000322110"/>
    </source>
</evidence>
<sequence>MAISRRQFVAGGAALGALAALGRPALIRGAHAATAWPERPITVVVPFPPGGGVDQMARLIAQAAQRHLPNSTFVVENRPGAGSQIGMEYAFTARPDGYTLCAVTSPAMMTIPYERPVRYRVAEFEYLANVVDDPGGLWVKQDSPIRDLADMLQRAKTTSGGLTLGTTGIGSDDHLLMLELEQAVPGVKFSHVPFNGAAPLQTAVLGGHLDVGCFNVSEGNPGFRDGRFRCLGQAGAQRDPALPEVATLTEQGVEVIAGAQRGIVGPPGMPAEARQALLAAFGAALADPQFRAEAQKVQLPLKPMLGEDYRKAVLGLDARLQQMWSRKPWRDQ</sequence>
<keyword evidence="3" id="KW-1185">Reference proteome</keyword>
<name>A0A5B2TKK6_9PROT</name>
<dbReference type="PANTHER" id="PTHR42928:SF5">
    <property type="entry name" value="BLR1237 PROTEIN"/>
    <property type="match status" value="1"/>
</dbReference>
<dbReference type="PANTHER" id="PTHR42928">
    <property type="entry name" value="TRICARBOXYLATE-BINDING PROTEIN"/>
    <property type="match status" value="1"/>
</dbReference>
<dbReference type="InterPro" id="IPR042100">
    <property type="entry name" value="Bug_dom1"/>
</dbReference>
<reference evidence="2 3" key="1">
    <citation type="journal article" date="2015" name="Int. J. Syst. Evol. Microbiol.">
        <title>Roseomonas oryzae sp. nov., isolated from paddy rhizosphere soil.</title>
        <authorList>
            <person name="Ramaprasad E.V."/>
            <person name="Sasikala Ch."/>
            <person name="Ramana Ch.V."/>
        </authorList>
    </citation>
    <scope>NUCLEOTIDE SEQUENCE [LARGE SCALE GENOMIC DNA]</scope>
    <source>
        <strain evidence="2 3">KCTC 42542</strain>
    </source>
</reference>
<comment type="caution">
    <text evidence="2">The sequence shown here is derived from an EMBL/GenBank/DDBJ whole genome shotgun (WGS) entry which is preliminary data.</text>
</comment>
<dbReference type="PROSITE" id="PS51318">
    <property type="entry name" value="TAT"/>
    <property type="match status" value="1"/>
</dbReference>
<proteinExistence type="inferred from homology"/>